<dbReference type="InterPro" id="IPR013320">
    <property type="entry name" value="ConA-like_dom_sf"/>
</dbReference>
<keyword evidence="1" id="KW-0175">Coiled coil</keyword>
<feature type="coiled-coil region" evidence="1">
    <location>
        <begin position="484"/>
        <end position="511"/>
    </location>
</feature>
<evidence type="ECO:0000256" key="1">
    <source>
        <dbReference type="SAM" id="Coils"/>
    </source>
</evidence>
<dbReference type="InterPro" id="IPR008965">
    <property type="entry name" value="CBM2/CBM3_carb-bd_dom_sf"/>
</dbReference>
<evidence type="ECO:0000259" key="2">
    <source>
        <dbReference type="PROSITE" id="PS51766"/>
    </source>
</evidence>
<dbReference type="CDD" id="cd08547">
    <property type="entry name" value="Type_II_cohesin"/>
    <property type="match status" value="1"/>
</dbReference>
<accession>A0ABY3SE91</accession>
<organism evidence="3 4">
    <name type="scientific">Paenibacillus hexagrammi</name>
    <dbReference type="NCBI Taxonomy" id="2908839"/>
    <lineage>
        <taxon>Bacteria</taxon>
        <taxon>Bacillati</taxon>
        <taxon>Bacillota</taxon>
        <taxon>Bacilli</taxon>
        <taxon>Bacillales</taxon>
        <taxon>Paenibacillaceae</taxon>
        <taxon>Paenibacillus</taxon>
    </lineage>
</organism>
<feature type="domain" description="Dockerin" evidence="2">
    <location>
        <begin position="517"/>
        <end position="580"/>
    </location>
</feature>
<dbReference type="CDD" id="cd14256">
    <property type="entry name" value="Dockerin_I"/>
    <property type="match status" value="1"/>
</dbReference>
<dbReference type="Gene3D" id="1.10.1330.10">
    <property type="entry name" value="Dockerin domain"/>
    <property type="match status" value="1"/>
</dbReference>
<dbReference type="InterPro" id="IPR002105">
    <property type="entry name" value="Dockerin_1_rpt"/>
</dbReference>
<gene>
    <name evidence="3" type="ORF">L0M14_18445</name>
</gene>
<dbReference type="InterPro" id="IPR016134">
    <property type="entry name" value="Dockerin_dom"/>
</dbReference>
<dbReference type="Pfam" id="PF00963">
    <property type="entry name" value="Cohesin"/>
    <property type="match status" value="1"/>
</dbReference>
<dbReference type="Proteomes" id="UP001649230">
    <property type="component" value="Chromosome"/>
</dbReference>
<dbReference type="InterPro" id="IPR002102">
    <property type="entry name" value="Cohesin_dom"/>
</dbReference>
<dbReference type="RefSeq" id="WP_235118090.1">
    <property type="nucleotide sequence ID" value="NZ_CP090978.1"/>
</dbReference>
<keyword evidence="4" id="KW-1185">Reference proteome</keyword>
<dbReference type="PROSITE" id="PS00018">
    <property type="entry name" value="EF_HAND_1"/>
    <property type="match status" value="1"/>
</dbReference>
<dbReference type="Pfam" id="PF00404">
    <property type="entry name" value="Dockerin_1"/>
    <property type="match status" value="1"/>
</dbReference>
<dbReference type="SUPFAM" id="SSF49899">
    <property type="entry name" value="Concanavalin A-like lectins/glucanases"/>
    <property type="match status" value="1"/>
</dbReference>
<protein>
    <submittedName>
        <fullName evidence="3">Cohesin domain-containing protein</fullName>
    </submittedName>
</protein>
<dbReference type="InterPro" id="IPR036439">
    <property type="entry name" value="Dockerin_dom_sf"/>
</dbReference>
<dbReference type="SUPFAM" id="SSF49384">
    <property type="entry name" value="Carbohydrate-binding domain"/>
    <property type="match status" value="1"/>
</dbReference>
<dbReference type="SUPFAM" id="SSF63446">
    <property type="entry name" value="Type I dockerin domain"/>
    <property type="match status" value="1"/>
</dbReference>
<dbReference type="Gene3D" id="1.20.1270.90">
    <property type="entry name" value="AF1782-like"/>
    <property type="match status" value="2"/>
</dbReference>
<dbReference type="EMBL" id="CP090978">
    <property type="protein sequence ID" value="UJF31745.1"/>
    <property type="molecule type" value="Genomic_DNA"/>
</dbReference>
<reference evidence="3 4" key="1">
    <citation type="journal article" date="2024" name="Int. J. Syst. Evol. Microbiol.">
        <title>Paenibacillus hexagrammi sp. nov., a novel bacterium isolated from the gut content of Hexagrammos agrammus.</title>
        <authorList>
            <person name="Jung H.K."/>
            <person name="Kim D.G."/>
            <person name="Zin H."/>
            <person name="Park J."/>
            <person name="Jung H."/>
            <person name="Kim Y.O."/>
            <person name="Kong H.J."/>
            <person name="Kim J.W."/>
            <person name="Kim Y.S."/>
        </authorList>
    </citation>
    <scope>NUCLEOTIDE SEQUENCE [LARGE SCALE GENOMIC DNA]</scope>
    <source>
        <strain evidence="3 4">YPD9-1</strain>
    </source>
</reference>
<dbReference type="InterPro" id="IPR018247">
    <property type="entry name" value="EF_Hand_1_Ca_BS"/>
</dbReference>
<proteinExistence type="predicted"/>
<dbReference type="Gene3D" id="2.60.40.680">
    <property type="match status" value="1"/>
</dbReference>
<dbReference type="PROSITE" id="PS51766">
    <property type="entry name" value="DOCKERIN"/>
    <property type="match status" value="1"/>
</dbReference>
<dbReference type="Gene3D" id="2.60.120.200">
    <property type="match status" value="1"/>
</dbReference>
<sequence length="580" mass="61899">MEAIIDGDNLIANGGSEEAAQGILQKIKAAADGLKLRRYIVNDNFDNLNSLGDLSSDWKPIETGGKVTLGSENGNKYLKLTQTQKGSGLSVEANRMFPEMSGKVYMEARVRSDAPTNFYGSPFIYKNDSSTTIIATAALRDNGSIKVSNKGGNSTSTAEVGKFNIGEWNTIDLILDSSTQKVQAYVNGVLQQQDLPMRNPLTTLGKLRFYSDDNNGSNPLAIGYVDFVRVYQEGTAAINLETLDSKLAEAALYLDNEAYTSESRTALSNFIQTISEEKAGYTTQSQVDAAVASLEQAVSALVEAETEVRAAWDGTDQVSAGQPFSVTYGLRHVKDGIFAQDVVVSYDSNKVEYVSSESLQSNLEVVSELSQDGEVRILAASLGEGNEVHTDGDFLKLNFKAKQAEASSETTVALSNAVISNGAGNETQLTGITHHVRINAVNKTALHASIEKAISTYQSAEEGNRAGQYPVGSKAVLQAAINSAKATEDNTAATQSEVDQAEAALNEALQTFTDSVIIGIPSDVNGDSKVTIGDLAIIVKYYGARAGDENWNEVKFADINGDGAVNIMDLAVVARLILGD</sequence>
<evidence type="ECO:0000313" key="3">
    <source>
        <dbReference type="EMBL" id="UJF31745.1"/>
    </source>
</evidence>
<name>A0ABY3SE91_9BACL</name>
<evidence type="ECO:0000313" key="4">
    <source>
        <dbReference type="Proteomes" id="UP001649230"/>
    </source>
</evidence>